<protein>
    <submittedName>
        <fullName evidence="2">(northern house mosquito) hypothetical protein</fullName>
    </submittedName>
</protein>
<dbReference type="EMBL" id="HBUE01131751">
    <property type="protein sequence ID" value="CAG6496764.1"/>
    <property type="molecule type" value="Transcribed_RNA"/>
</dbReference>
<proteinExistence type="predicted"/>
<feature type="compositionally biased region" description="Polar residues" evidence="1">
    <location>
        <begin position="1"/>
        <end position="16"/>
    </location>
</feature>
<reference evidence="2" key="1">
    <citation type="submission" date="2021-05" db="EMBL/GenBank/DDBJ databases">
        <authorList>
            <person name="Alioto T."/>
            <person name="Alioto T."/>
            <person name="Gomez Garrido J."/>
        </authorList>
    </citation>
    <scope>NUCLEOTIDE SEQUENCE</scope>
</reference>
<feature type="region of interest" description="Disordered" evidence="1">
    <location>
        <begin position="57"/>
        <end position="117"/>
    </location>
</feature>
<sequence length="136" mass="14500">MSGSSPTSWTCQNPPNSSFPPAAGPTCYGSASPSPPSQWRRITCHDFARTTWTRFASGKLPPIVSPKTNASDSASVRSVPNSTSSSAGRTRSGTNSPTEPTIWRNATGRSSATARWITSWDGRDRRCRPPCVVPCG</sequence>
<dbReference type="EMBL" id="HBUE01305686">
    <property type="protein sequence ID" value="CAG6580805.1"/>
    <property type="molecule type" value="Transcribed_RNA"/>
</dbReference>
<dbReference type="EMBL" id="HBUE01199534">
    <property type="protein sequence ID" value="CAG6529024.1"/>
    <property type="molecule type" value="Transcribed_RNA"/>
</dbReference>
<feature type="compositionally biased region" description="Low complexity" evidence="1">
    <location>
        <begin position="73"/>
        <end position="96"/>
    </location>
</feature>
<dbReference type="AlphaFoldDB" id="A0A8D8CLQ5"/>
<evidence type="ECO:0000313" key="2">
    <source>
        <dbReference type="EMBL" id="CAG6496764.1"/>
    </source>
</evidence>
<evidence type="ECO:0000256" key="1">
    <source>
        <dbReference type="SAM" id="MobiDB-lite"/>
    </source>
</evidence>
<organism evidence="2">
    <name type="scientific">Culex pipiens</name>
    <name type="common">House mosquito</name>
    <dbReference type="NCBI Taxonomy" id="7175"/>
    <lineage>
        <taxon>Eukaryota</taxon>
        <taxon>Metazoa</taxon>
        <taxon>Ecdysozoa</taxon>
        <taxon>Arthropoda</taxon>
        <taxon>Hexapoda</taxon>
        <taxon>Insecta</taxon>
        <taxon>Pterygota</taxon>
        <taxon>Neoptera</taxon>
        <taxon>Endopterygota</taxon>
        <taxon>Diptera</taxon>
        <taxon>Nematocera</taxon>
        <taxon>Culicoidea</taxon>
        <taxon>Culicidae</taxon>
        <taxon>Culicinae</taxon>
        <taxon>Culicini</taxon>
        <taxon>Culex</taxon>
        <taxon>Culex</taxon>
    </lineage>
</organism>
<name>A0A8D8CLQ5_CULPI</name>
<accession>A0A8D8CLQ5</accession>
<feature type="region of interest" description="Disordered" evidence="1">
    <location>
        <begin position="1"/>
        <end position="39"/>
    </location>
</feature>